<dbReference type="STRING" id="1178825.SAMN05216261_2314"/>
<dbReference type="AlphaFoldDB" id="A0A1M6FC92"/>
<feature type="domain" description="Type I restriction enzyme R protein N-terminal" evidence="1">
    <location>
        <begin position="45"/>
        <end position="108"/>
    </location>
</feature>
<reference evidence="2 3" key="1">
    <citation type="submission" date="2016-11" db="EMBL/GenBank/DDBJ databases">
        <authorList>
            <person name="Jaros S."/>
            <person name="Januszkiewicz K."/>
            <person name="Wedrychowicz H."/>
        </authorList>
    </citation>
    <scope>NUCLEOTIDE SEQUENCE [LARGE SCALE GENOMIC DNA]</scope>
    <source>
        <strain evidence="2 3">CGMCC 1.12213</strain>
    </source>
</reference>
<dbReference type="EMBL" id="FQYK01000005">
    <property type="protein sequence ID" value="SHI95292.1"/>
    <property type="molecule type" value="Genomic_DNA"/>
</dbReference>
<dbReference type="Gene3D" id="3.90.1570.30">
    <property type="match status" value="1"/>
</dbReference>
<dbReference type="InterPro" id="IPR029464">
    <property type="entry name" value="HSDR_N"/>
</dbReference>
<sequence length="328" mass="38606">MNNEKWNEICFILSDNIRTDISESDFELNVVQALRVLDWKEYSGDIEIRPSFQVGASNRITPDFVIKDSDNRKLFVIEIKQPNIPLNSRFQQQLFSYMRQLKLEYGILIGQGIQIFYDGNLAKQEDPILLETIKFTKDNDKGLKFVEIFAKENFNQESLRNFTLNGLKKLNRREEHKELTKKLLDENYQEKISELIKQDFLDQYDGELIESVLENLRIEIRAKNALPTQSELPKREFSKERIVDYSNGILPIELNPSTEYEFKRRLLLTKTAYITTFYKNGTSKQKVWNANRFRETSGVLGNLRSRPEFRNGEWQKLGIEKVLVSIDK</sequence>
<evidence type="ECO:0000259" key="1">
    <source>
        <dbReference type="Pfam" id="PF13588"/>
    </source>
</evidence>
<organism evidence="2 3">
    <name type="scientific">Algibacter luteus</name>
    <dbReference type="NCBI Taxonomy" id="1178825"/>
    <lineage>
        <taxon>Bacteria</taxon>
        <taxon>Pseudomonadati</taxon>
        <taxon>Bacteroidota</taxon>
        <taxon>Flavobacteriia</taxon>
        <taxon>Flavobacteriales</taxon>
        <taxon>Flavobacteriaceae</taxon>
        <taxon>Algibacter</taxon>
    </lineage>
</organism>
<proteinExistence type="predicted"/>
<dbReference type="eggNOG" id="COG4748">
    <property type="taxonomic scope" value="Bacteria"/>
</dbReference>
<dbReference type="OrthoDB" id="872472at2"/>
<dbReference type="Pfam" id="PF13588">
    <property type="entry name" value="HSDR_N_2"/>
    <property type="match status" value="1"/>
</dbReference>
<dbReference type="RefSeq" id="WP_019388191.1">
    <property type="nucleotide sequence ID" value="NZ_ALIH01000011.1"/>
</dbReference>
<keyword evidence="3" id="KW-1185">Reference proteome</keyword>
<name>A0A1M6FC92_9FLAO</name>
<gene>
    <name evidence="2" type="ORF">SAMN05216261_2314</name>
</gene>
<accession>A0A1M6FC92</accession>
<protein>
    <submittedName>
        <fullName evidence="2">Type I restriction enzyme R protein N terminus (HSDR_N)</fullName>
    </submittedName>
</protein>
<evidence type="ECO:0000313" key="2">
    <source>
        <dbReference type="EMBL" id="SHI95292.1"/>
    </source>
</evidence>
<evidence type="ECO:0000313" key="3">
    <source>
        <dbReference type="Proteomes" id="UP000184396"/>
    </source>
</evidence>
<dbReference type="Proteomes" id="UP000184396">
    <property type="component" value="Unassembled WGS sequence"/>
</dbReference>